<dbReference type="GO" id="GO:0006487">
    <property type="term" value="P:protein N-linked glycosylation"/>
    <property type="evidence" value="ECO:0007669"/>
    <property type="project" value="TreeGrafter"/>
</dbReference>
<evidence type="ECO:0000256" key="1">
    <source>
        <dbReference type="ARBA" id="ARBA00004496"/>
    </source>
</evidence>
<dbReference type="SFLD" id="SFLDS00003">
    <property type="entry name" value="Haloacid_Dehalogenase"/>
    <property type="match status" value="1"/>
</dbReference>
<accession>A0A0A1U431</accession>
<comment type="cofactor">
    <cofactor evidence="12">
        <name>Mg(2+)</name>
        <dbReference type="ChEBI" id="CHEBI:18420"/>
    </cofactor>
</comment>
<dbReference type="InterPro" id="IPR043169">
    <property type="entry name" value="PMM_cap"/>
</dbReference>
<comment type="catalytic activity">
    <reaction evidence="13">
        <text>alpha-D-mannose 1-phosphate = D-mannose 6-phosphate</text>
        <dbReference type="Rhea" id="RHEA:11140"/>
        <dbReference type="ChEBI" id="CHEBI:58409"/>
        <dbReference type="ChEBI" id="CHEBI:58735"/>
        <dbReference type="EC" id="5.4.2.8"/>
    </reaction>
</comment>
<dbReference type="GO" id="GO:0004615">
    <property type="term" value="F:phosphomannomutase activity"/>
    <property type="evidence" value="ECO:0007669"/>
    <property type="project" value="UniProtKB-EC"/>
</dbReference>
<comment type="subunit">
    <text evidence="4 13">Homodimer.</text>
</comment>
<dbReference type="GeneID" id="14887911"/>
<feature type="binding site" evidence="11">
    <location>
        <position position="199"/>
    </location>
    <ligand>
        <name>alpha-D-mannose 1-phosphate</name>
        <dbReference type="ChEBI" id="CHEBI:58409"/>
    </ligand>
</feature>
<dbReference type="SFLD" id="SFLDG01143">
    <property type="entry name" value="C2.B.3:_Phosphomannomutase_Lik"/>
    <property type="match status" value="1"/>
</dbReference>
<feature type="active site" description="Nucleophile" evidence="10">
    <location>
        <position position="30"/>
    </location>
</feature>
<keyword evidence="15" id="KW-1185">Reference proteome</keyword>
<evidence type="ECO:0000256" key="8">
    <source>
        <dbReference type="ARBA" id="ARBA00022842"/>
    </source>
</evidence>
<dbReference type="FunFam" id="3.30.1240.20:FF:000001">
    <property type="entry name" value="Phosphomannomutase"/>
    <property type="match status" value="1"/>
</dbReference>
<evidence type="ECO:0000313" key="15">
    <source>
        <dbReference type="Proteomes" id="UP000014680"/>
    </source>
</evidence>
<dbReference type="GO" id="GO:0006013">
    <property type="term" value="P:mannose metabolic process"/>
    <property type="evidence" value="ECO:0007669"/>
    <property type="project" value="TreeGrafter"/>
</dbReference>
<feature type="binding site" evidence="11">
    <location>
        <position position="141"/>
    </location>
    <ligand>
        <name>alpha-D-mannose 1-phosphate</name>
        <dbReference type="ChEBI" id="CHEBI:58409"/>
    </ligand>
</feature>
<dbReference type="GO" id="GO:0046872">
    <property type="term" value="F:metal ion binding"/>
    <property type="evidence" value="ECO:0007669"/>
    <property type="project" value="UniProtKB-KW"/>
</dbReference>
<evidence type="ECO:0000256" key="12">
    <source>
        <dbReference type="PIRSR" id="PIRSR605002-3"/>
    </source>
</evidence>
<evidence type="ECO:0000256" key="9">
    <source>
        <dbReference type="ARBA" id="ARBA00023235"/>
    </source>
</evidence>
<dbReference type="Gene3D" id="3.30.1240.20">
    <property type="match status" value="1"/>
</dbReference>
<dbReference type="GO" id="GO:0009298">
    <property type="term" value="P:GDP-mannose biosynthetic process"/>
    <property type="evidence" value="ECO:0007669"/>
    <property type="project" value="UniProtKB-UniPathway"/>
</dbReference>
<evidence type="ECO:0000256" key="4">
    <source>
        <dbReference type="ARBA" id="ARBA00011738"/>
    </source>
</evidence>
<comment type="similarity">
    <text evidence="3 13">Belongs to the eukaryotic PMM family.</text>
</comment>
<dbReference type="CDD" id="cd02585">
    <property type="entry name" value="HAD_PMM"/>
    <property type="match status" value="1"/>
</dbReference>
<feature type="binding site" evidence="12">
    <location>
        <position position="30"/>
    </location>
    <ligand>
        <name>Mg(2+)</name>
        <dbReference type="ChEBI" id="CHEBI:18420"/>
        <label>1</label>
    </ligand>
</feature>
<dbReference type="UniPathway" id="UPA00126">
    <property type="reaction ID" value="UER00424"/>
</dbReference>
<protein>
    <recommendedName>
        <fullName evidence="5 13">Phosphomannomutase</fullName>
        <ecNumber evidence="5 13">5.4.2.8</ecNumber>
    </recommendedName>
</protein>
<dbReference type="SUPFAM" id="SSF56784">
    <property type="entry name" value="HAD-like"/>
    <property type="match status" value="1"/>
</dbReference>
<feature type="binding site" evidence="11">
    <location>
        <position position="159"/>
    </location>
    <ligand>
        <name>alpha-D-mannose 1-phosphate</name>
        <dbReference type="ChEBI" id="CHEBI:58409"/>
    </ligand>
</feature>
<proteinExistence type="inferred from homology"/>
<feature type="binding site" evidence="11">
    <location>
        <position position="152"/>
    </location>
    <ligand>
        <name>alpha-D-mannose 1-phosphate</name>
        <dbReference type="ChEBI" id="CHEBI:58409"/>
    </ligand>
</feature>
<dbReference type="EMBL" id="KB206684">
    <property type="protein sequence ID" value="ELP88930.1"/>
    <property type="molecule type" value="Genomic_DNA"/>
</dbReference>
<keyword evidence="9 13" id="KW-0413">Isomerase</keyword>
<feature type="binding site" evidence="12">
    <location>
        <position position="226"/>
    </location>
    <ligand>
        <name>Mg(2+)</name>
        <dbReference type="ChEBI" id="CHEBI:18420"/>
        <label>1</label>
    </ligand>
</feature>
<dbReference type="Gene3D" id="3.40.50.1000">
    <property type="entry name" value="HAD superfamily/HAD-like"/>
    <property type="match status" value="1"/>
</dbReference>
<comment type="subcellular location">
    <subcellularLocation>
        <location evidence="1 13">Cytoplasm</location>
    </subcellularLocation>
</comment>
<feature type="active site" description="Proton donor/acceptor" evidence="10">
    <location>
        <position position="32"/>
    </location>
</feature>
<dbReference type="OrthoDB" id="10264771at2759"/>
<name>A0A0A1U431_ENTIV</name>
<feature type="binding site" evidence="11">
    <location>
        <position position="39"/>
    </location>
    <ligand>
        <name>alpha-D-mannose 1-phosphate</name>
        <dbReference type="ChEBI" id="CHEBI:58409"/>
    </ligand>
</feature>
<dbReference type="InterPro" id="IPR006379">
    <property type="entry name" value="HAD-SF_hydro_IIB"/>
</dbReference>
<evidence type="ECO:0000256" key="13">
    <source>
        <dbReference type="RuleBase" id="RU361118"/>
    </source>
</evidence>
<feature type="binding site" evidence="11">
    <location>
        <position position="197"/>
    </location>
    <ligand>
        <name>alpha-D-mannose 1-phosphate</name>
        <dbReference type="ChEBI" id="CHEBI:58409"/>
    </ligand>
</feature>
<dbReference type="InterPro" id="IPR036412">
    <property type="entry name" value="HAD-like_sf"/>
</dbReference>
<keyword evidence="7 12" id="KW-0479">Metal-binding</keyword>
<evidence type="ECO:0000256" key="2">
    <source>
        <dbReference type="ARBA" id="ARBA00004699"/>
    </source>
</evidence>
<dbReference type="AlphaFoldDB" id="A0A0A1U431"/>
<dbReference type="Pfam" id="PF03332">
    <property type="entry name" value="PMM"/>
    <property type="match status" value="1"/>
</dbReference>
<reference evidence="14 15" key="1">
    <citation type="submission" date="2012-10" db="EMBL/GenBank/DDBJ databases">
        <authorList>
            <person name="Zafar N."/>
            <person name="Inman J."/>
            <person name="Hall N."/>
            <person name="Lorenzi H."/>
            <person name="Caler E."/>
        </authorList>
    </citation>
    <scope>NUCLEOTIDE SEQUENCE [LARGE SCALE GENOMIC DNA]</scope>
    <source>
        <strain evidence="14 15">IP1</strain>
    </source>
</reference>
<evidence type="ECO:0000256" key="7">
    <source>
        <dbReference type="ARBA" id="ARBA00022723"/>
    </source>
</evidence>
<dbReference type="SFLD" id="SFLDG01140">
    <property type="entry name" value="C2.B:_Phosphomannomutase_and_P"/>
    <property type="match status" value="1"/>
</dbReference>
<dbReference type="EC" id="5.4.2.8" evidence="5 13"/>
<comment type="pathway">
    <text evidence="2 13">Nucleotide-sugar biosynthesis; GDP-alpha-D-mannose biosynthesis; alpha-D-mannose 1-phosphate from D-fructose 6-phosphate: step 2/2.</text>
</comment>
<dbReference type="InterPro" id="IPR005002">
    <property type="entry name" value="PMM"/>
</dbReference>
<comment type="function">
    <text evidence="13">Involved in the synthesis of the GDP-mannose and dolichol-phosphate-mannose required for a number of critical mannosyl transfer reactions.</text>
</comment>
<evidence type="ECO:0000256" key="10">
    <source>
        <dbReference type="PIRSR" id="PIRSR605002-1"/>
    </source>
</evidence>
<dbReference type="InterPro" id="IPR023214">
    <property type="entry name" value="HAD_sf"/>
</dbReference>
<dbReference type="GO" id="GO:0005829">
    <property type="term" value="C:cytosol"/>
    <property type="evidence" value="ECO:0007669"/>
    <property type="project" value="TreeGrafter"/>
</dbReference>
<feature type="binding site" evidence="12">
    <location>
        <position position="32"/>
    </location>
    <ligand>
        <name>Mg(2+)</name>
        <dbReference type="ChEBI" id="CHEBI:18420"/>
        <label>1</label>
    </ligand>
</feature>
<dbReference type="NCBIfam" id="TIGR01484">
    <property type="entry name" value="HAD-SF-IIB"/>
    <property type="match status" value="1"/>
</dbReference>
<gene>
    <name evidence="14" type="ORF">EIN_489590</name>
</gene>
<dbReference type="PANTHER" id="PTHR10466:SF0">
    <property type="entry name" value="PHOSPHOMANNOMUTASE"/>
    <property type="match status" value="1"/>
</dbReference>
<dbReference type="RefSeq" id="XP_004255701.1">
    <property type="nucleotide sequence ID" value="XM_004255653.1"/>
</dbReference>
<evidence type="ECO:0000256" key="3">
    <source>
        <dbReference type="ARBA" id="ARBA00009736"/>
    </source>
</evidence>
<dbReference type="OMA" id="ISHRVYT"/>
<dbReference type="PANTHER" id="PTHR10466">
    <property type="entry name" value="PHOSPHOMANNOMUTASE"/>
    <property type="match status" value="1"/>
</dbReference>
<evidence type="ECO:0000256" key="5">
    <source>
        <dbReference type="ARBA" id="ARBA00012730"/>
    </source>
</evidence>
<evidence type="ECO:0000313" key="14">
    <source>
        <dbReference type="EMBL" id="ELP88930.1"/>
    </source>
</evidence>
<organism evidence="14 15">
    <name type="scientific">Entamoeba invadens IP1</name>
    <dbReference type="NCBI Taxonomy" id="370355"/>
    <lineage>
        <taxon>Eukaryota</taxon>
        <taxon>Amoebozoa</taxon>
        <taxon>Evosea</taxon>
        <taxon>Archamoebae</taxon>
        <taxon>Mastigamoebida</taxon>
        <taxon>Entamoebidae</taxon>
        <taxon>Entamoeba</taxon>
    </lineage>
</organism>
<dbReference type="VEuPathDB" id="AmoebaDB:EIN_489590"/>
<sequence length="264" mass="30130">MNYFHKTRRRKYLETRKIKMSFDKTVLVYDMDGTLTKSRNPITQEMKDYLEAVSKKVALCVVSGSDLPKIQEQLGKDVFSYFKYVCSENGLVTYKDSELICRKSLKEHLGQANYNAFVNYALVEIAQLDIPVKTGCFIELRSGNVNICPVGRNCTQAERDAFGIYDSERHIRETLVKKFKDKFPNLGLEYAIGGQISFDCFPTGWDKTFALNHLKDIYTNIVFFGDKTMEGGNDFEIAHSPIVSKYHQVAGPQEVMSLMKSMGL</sequence>
<evidence type="ECO:0000256" key="6">
    <source>
        <dbReference type="ARBA" id="ARBA00022490"/>
    </source>
</evidence>
<keyword evidence="6 13" id="KW-0963">Cytoplasm</keyword>
<dbReference type="KEGG" id="eiv:EIN_489590"/>
<keyword evidence="8 12" id="KW-0460">Magnesium</keyword>
<dbReference type="Proteomes" id="UP000014680">
    <property type="component" value="Unassembled WGS sequence"/>
</dbReference>
<evidence type="ECO:0000256" key="11">
    <source>
        <dbReference type="PIRSR" id="PIRSR605002-2"/>
    </source>
</evidence>